<evidence type="ECO:0000256" key="1">
    <source>
        <dbReference type="SAM" id="Phobius"/>
    </source>
</evidence>
<evidence type="ECO:0000313" key="3">
    <source>
        <dbReference type="Proteomes" id="UP001596016"/>
    </source>
</evidence>
<comment type="caution">
    <text evidence="2">The sequence shown here is derived from an EMBL/GenBank/DDBJ whole genome shotgun (WGS) entry which is preliminary data.</text>
</comment>
<dbReference type="EMBL" id="JBHSLL010000016">
    <property type="protein sequence ID" value="MFC5385658.1"/>
    <property type="molecule type" value="Genomic_DNA"/>
</dbReference>
<name>A0ABW0GZ43_9HYPH</name>
<reference evidence="3" key="1">
    <citation type="journal article" date="2019" name="Int. J. Syst. Evol. Microbiol.">
        <title>The Global Catalogue of Microorganisms (GCM) 10K type strain sequencing project: providing services to taxonomists for standard genome sequencing and annotation.</title>
        <authorList>
            <consortium name="The Broad Institute Genomics Platform"/>
            <consortium name="The Broad Institute Genome Sequencing Center for Infectious Disease"/>
            <person name="Wu L."/>
            <person name="Ma J."/>
        </authorList>
    </citation>
    <scope>NUCLEOTIDE SEQUENCE [LARGE SCALE GENOMIC DNA]</scope>
    <source>
        <strain evidence="3">CGMCC 4.1415</strain>
    </source>
</reference>
<proteinExistence type="predicted"/>
<evidence type="ECO:0000313" key="2">
    <source>
        <dbReference type="EMBL" id="MFC5385658.1"/>
    </source>
</evidence>
<gene>
    <name evidence="2" type="ORF">ACFPLB_06710</name>
</gene>
<feature type="transmembrane region" description="Helical" evidence="1">
    <location>
        <begin position="15"/>
        <end position="36"/>
    </location>
</feature>
<dbReference type="Pfam" id="PF09898">
    <property type="entry name" value="DUF2125"/>
    <property type="match status" value="1"/>
</dbReference>
<dbReference type="Proteomes" id="UP001596016">
    <property type="component" value="Unassembled WGS sequence"/>
</dbReference>
<keyword evidence="1" id="KW-0812">Transmembrane</keyword>
<accession>A0ABW0GZ43</accession>
<keyword evidence="3" id="KW-1185">Reference proteome</keyword>
<keyword evidence="1" id="KW-0472">Membrane</keyword>
<keyword evidence="1" id="KW-1133">Transmembrane helix</keyword>
<protein>
    <submittedName>
        <fullName evidence="2">DUF2125 domain-containing protein</fullName>
    </submittedName>
</protein>
<dbReference type="InterPro" id="IPR018666">
    <property type="entry name" value="DUF2125"/>
</dbReference>
<sequence length="331" mass="36180">MTSSDEKKTKQRRGLFWLLIFLVVLFGAYSAGWFYLAGRLTDEVRASIADLSQQGIRSDCTRLRTQGYPLKLAVICTGTAYQDDAKGIAATTGTLEASFAIWRPQTANITLRGPLRTLMPGLAPLWLDWDQLEMQTGLQRPIPDHLRLTTQGFLGQTDPEDSNPVALFNITDLALDLWADDHDLLYRGSFAELDITPEALEGRTLPTLDGAGEARLKNGAILLEKNPHSLRGHAADITRLELSSGQATVSVTGPVAIDEQGLVDAELMVRITNPEKIAEILATAIPKQARKIRQGFGALAMMGKQPILPLTISRSNATLGFIPLGRIKPLE</sequence>
<dbReference type="RefSeq" id="WP_378228599.1">
    <property type="nucleotide sequence ID" value="NZ_JBHSLL010000016.1"/>
</dbReference>
<organism evidence="2 3">
    <name type="scientific">Aquamicrobium segne</name>
    <dbReference type="NCBI Taxonomy" id="469547"/>
    <lineage>
        <taxon>Bacteria</taxon>
        <taxon>Pseudomonadati</taxon>
        <taxon>Pseudomonadota</taxon>
        <taxon>Alphaproteobacteria</taxon>
        <taxon>Hyphomicrobiales</taxon>
        <taxon>Phyllobacteriaceae</taxon>
        <taxon>Aquamicrobium</taxon>
    </lineage>
</organism>